<reference evidence="2" key="1">
    <citation type="submission" date="2021-01" db="EMBL/GenBank/DDBJ databases">
        <authorList>
            <person name="Corre E."/>
            <person name="Pelletier E."/>
            <person name="Niang G."/>
            <person name="Scheremetjew M."/>
            <person name="Finn R."/>
            <person name="Kale V."/>
            <person name="Holt S."/>
            <person name="Cochrane G."/>
            <person name="Meng A."/>
            <person name="Brown T."/>
            <person name="Cohen L."/>
        </authorList>
    </citation>
    <scope>NUCLEOTIDE SEQUENCE</scope>
    <source>
        <strain evidence="2">CCMP1381</strain>
    </source>
</reference>
<accession>A0A7S2GKN7</accession>
<gene>
    <name evidence="2" type="ORF">DSPE1174_LOCUS23978</name>
</gene>
<feature type="transmembrane region" description="Helical" evidence="1">
    <location>
        <begin position="66"/>
        <end position="92"/>
    </location>
</feature>
<sequence length="147" mass="16191">MHARFIEFSALSAGAFSLLMFWWMGRDRRFYVIAIAQTAWSVIIAIGSSCVAAFEVEFWSGSGYTYTGVALGHSIAYTLFGGLVPTVATFMYDFWSPFAPFVYISTLTAISLTAHVVRRKDLVSSLPFSEAVLVTGDNENDELISST</sequence>
<organism evidence="2">
    <name type="scientific">Octactis speculum</name>
    <dbReference type="NCBI Taxonomy" id="3111310"/>
    <lineage>
        <taxon>Eukaryota</taxon>
        <taxon>Sar</taxon>
        <taxon>Stramenopiles</taxon>
        <taxon>Ochrophyta</taxon>
        <taxon>Dictyochophyceae</taxon>
        <taxon>Dictyochales</taxon>
        <taxon>Dictyochaceae</taxon>
        <taxon>Octactis</taxon>
    </lineage>
</organism>
<protein>
    <recommendedName>
        <fullName evidence="3">Major facilitator superfamily (MFS) profile domain-containing protein</fullName>
    </recommendedName>
</protein>
<evidence type="ECO:0000313" key="2">
    <source>
        <dbReference type="EMBL" id="CAD9459448.1"/>
    </source>
</evidence>
<feature type="transmembrane region" description="Helical" evidence="1">
    <location>
        <begin position="5"/>
        <end position="24"/>
    </location>
</feature>
<evidence type="ECO:0008006" key="3">
    <source>
        <dbReference type="Google" id="ProtNLM"/>
    </source>
</evidence>
<dbReference type="SUPFAM" id="SSF103473">
    <property type="entry name" value="MFS general substrate transporter"/>
    <property type="match status" value="1"/>
</dbReference>
<proteinExistence type="predicted"/>
<name>A0A7S2GKN7_9STRA</name>
<evidence type="ECO:0000256" key="1">
    <source>
        <dbReference type="SAM" id="Phobius"/>
    </source>
</evidence>
<feature type="transmembrane region" description="Helical" evidence="1">
    <location>
        <begin position="98"/>
        <end position="117"/>
    </location>
</feature>
<keyword evidence="1" id="KW-0472">Membrane</keyword>
<keyword evidence="1" id="KW-1133">Transmembrane helix</keyword>
<dbReference type="AlphaFoldDB" id="A0A7S2GKN7"/>
<dbReference type="InterPro" id="IPR036259">
    <property type="entry name" value="MFS_trans_sf"/>
</dbReference>
<feature type="transmembrane region" description="Helical" evidence="1">
    <location>
        <begin position="30"/>
        <end position="54"/>
    </location>
</feature>
<keyword evidence="1" id="KW-0812">Transmembrane</keyword>
<dbReference type="EMBL" id="HBGS01046284">
    <property type="protein sequence ID" value="CAD9459448.1"/>
    <property type="molecule type" value="Transcribed_RNA"/>
</dbReference>